<evidence type="ECO:0000259" key="2">
    <source>
        <dbReference type="Pfam" id="PF17389"/>
    </source>
</evidence>
<dbReference type="EMBL" id="BRPK01000004">
    <property type="protein sequence ID" value="GLB37431.1"/>
    <property type="molecule type" value="Genomic_DNA"/>
</dbReference>
<feature type="chain" id="PRO_5040370522" evidence="1">
    <location>
        <begin position="19"/>
        <end position="486"/>
    </location>
</feature>
<protein>
    <submittedName>
        <fullName evidence="3">Glycosyl-hydrolase family 116, catalytic region</fullName>
    </submittedName>
</protein>
<feature type="signal peptide" evidence="1">
    <location>
        <begin position="1"/>
        <end position="18"/>
    </location>
</feature>
<dbReference type="InterPro" id="IPR035396">
    <property type="entry name" value="Bac_rhamnosid6H"/>
</dbReference>
<dbReference type="Pfam" id="PF17389">
    <property type="entry name" value="Bac_rhamnosid6H"/>
    <property type="match status" value="1"/>
</dbReference>
<dbReference type="GO" id="GO:0003824">
    <property type="term" value="F:catalytic activity"/>
    <property type="evidence" value="ECO:0007669"/>
    <property type="project" value="UniProtKB-ARBA"/>
</dbReference>
<dbReference type="InterPro" id="IPR008928">
    <property type="entry name" value="6-hairpin_glycosidase_sf"/>
</dbReference>
<comment type="caution">
    <text evidence="3">The sequence shown here is derived from an EMBL/GenBank/DDBJ whole genome shotgun (WGS) entry which is preliminary data.</text>
</comment>
<name>A0A9P3PKL3_LYOSH</name>
<sequence>MFLYFAVTVVLCIGYSNARAPAGPWDAFNYAPSSRTVHPKAVHSVHGDVHNSAQLVTSRGGTATLTGNGSYVVLDFGQEVGGTTPLTINNAAPDSALSLSFAESSQFVSPVRSDDPCHAVATMDSDGVQTLPRPLNVGIFTQTIGYFFAHDPGFHDPQFLTKLWYAGAYTVQTNTIDSHEARQQPCPSPSGWANNASGGPVDGPILVDGAKRDRNIWPGDMGISSHTELAALNDLLPSKNALLVMFSTQDPLTGSLQYSGPPINARGSDTYICWSLIGTHNYFLYTGDLDFVRTVWGNYTKALAFLEGQVDSTGLMNVPQAFANDWGRDSGQGYNSAANAVLYRTLVTAADLATHLSLGSLAAAYSSNATSLKRAYNRLLWDSAAGLFRDNPTSMLFPQDGNSLAVLFNVTESAAQNEAISAGLTRFWTDIGPLSPELNDTIIPFVGGFEVQAHFIAGQGEQALDLLHREVSNYQRKYCMKLPTYN</sequence>
<dbReference type="InterPro" id="IPR012341">
    <property type="entry name" value="6hp_glycosidase-like_sf"/>
</dbReference>
<dbReference type="GO" id="GO:0005975">
    <property type="term" value="P:carbohydrate metabolic process"/>
    <property type="evidence" value="ECO:0007669"/>
    <property type="project" value="InterPro"/>
</dbReference>
<dbReference type="Gene3D" id="1.50.10.10">
    <property type="match status" value="1"/>
</dbReference>
<feature type="domain" description="Alpha-L-rhamnosidase six-hairpin glycosidase" evidence="2">
    <location>
        <begin position="205"/>
        <end position="423"/>
    </location>
</feature>
<gene>
    <name evidence="3" type="ORF">LshimejAT787_0404820</name>
</gene>
<keyword evidence="4" id="KW-1185">Reference proteome</keyword>
<evidence type="ECO:0000256" key="1">
    <source>
        <dbReference type="SAM" id="SignalP"/>
    </source>
</evidence>
<evidence type="ECO:0000313" key="3">
    <source>
        <dbReference type="EMBL" id="GLB37431.1"/>
    </source>
</evidence>
<dbReference type="PANTHER" id="PTHR34987">
    <property type="entry name" value="C, PUTATIVE (AFU_ORTHOLOGUE AFUA_3G02880)-RELATED"/>
    <property type="match status" value="1"/>
</dbReference>
<evidence type="ECO:0000313" key="4">
    <source>
        <dbReference type="Proteomes" id="UP001063166"/>
    </source>
</evidence>
<dbReference type="SUPFAM" id="SSF48208">
    <property type="entry name" value="Six-hairpin glycosidases"/>
    <property type="match status" value="1"/>
</dbReference>
<dbReference type="Proteomes" id="UP001063166">
    <property type="component" value="Unassembled WGS sequence"/>
</dbReference>
<dbReference type="AlphaFoldDB" id="A0A9P3PKL3"/>
<accession>A0A9P3PKL3</accession>
<reference evidence="3" key="1">
    <citation type="submission" date="2022-07" db="EMBL/GenBank/DDBJ databases">
        <title>The genome of Lyophyllum shimeji provides insight into the initial evolution of ectomycorrhizal fungal genome.</title>
        <authorList>
            <person name="Kobayashi Y."/>
            <person name="Shibata T."/>
            <person name="Hirakawa H."/>
            <person name="Shigenobu S."/>
            <person name="Nishiyama T."/>
            <person name="Yamada A."/>
            <person name="Hasebe M."/>
            <person name="Kawaguchi M."/>
        </authorList>
    </citation>
    <scope>NUCLEOTIDE SEQUENCE</scope>
    <source>
        <strain evidence="3">AT787</strain>
    </source>
</reference>
<keyword evidence="1" id="KW-0732">Signal</keyword>
<proteinExistence type="predicted"/>
<organism evidence="3 4">
    <name type="scientific">Lyophyllum shimeji</name>
    <name type="common">Hon-shimeji</name>
    <name type="synonym">Tricholoma shimeji</name>
    <dbReference type="NCBI Taxonomy" id="47721"/>
    <lineage>
        <taxon>Eukaryota</taxon>
        <taxon>Fungi</taxon>
        <taxon>Dikarya</taxon>
        <taxon>Basidiomycota</taxon>
        <taxon>Agaricomycotina</taxon>
        <taxon>Agaricomycetes</taxon>
        <taxon>Agaricomycetidae</taxon>
        <taxon>Agaricales</taxon>
        <taxon>Tricholomatineae</taxon>
        <taxon>Lyophyllaceae</taxon>
        <taxon>Lyophyllum</taxon>
    </lineage>
</organism>
<dbReference type="PANTHER" id="PTHR34987:SF6">
    <property type="entry name" value="ALPHA-L-RHAMNOSIDASE SIX-HAIRPIN GLYCOSIDASE DOMAIN-CONTAINING PROTEIN"/>
    <property type="match status" value="1"/>
</dbReference>
<dbReference type="OrthoDB" id="10036721at2759"/>